<organism evidence="2 3">
    <name type="scientific">Pelagibacterium halotolerans (strain DSM 22347 / JCM 15775 / CGMCC 1.7692 / B2)</name>
    <dbReference type="NCBI Taxonomy" id="1082931"/>
    <lineage>
        <taxon>Bacteria</taxon>
        <taxon>Pseudomonadati</taxon>
        <taxon>Pseudomonadota</taxon>
        <taxon>Alphaproteobacteria</taxon>
        <taxon>Hyphomicrobiales</taxon>
        <taxon>Devosiaceae</taxon>
        <taxon>Pelagibacterium</taxon>
    </lineage>
</organism>
<keyword evidence="1" id="KW-0472">Membrane</keyword>
<dbReference type="AlphaFoldDB" id="G4R6V9"/>
<keyword evidence="3" id="KW-1185">Reference proteome</keyword>
<name>G4R6V9_PELHB</name>
<sequence length="177" mass="18086">MIAAWALIVGGLLRIVGEVLEIIAGGHTVPSGAIAGGALLLVMVGFAGLWPEARTSRLARLAIVAVGLGALGFAGIAAWSVSQGALPVGTVSRLPAFIAAAAVTLVGALALAAWLIGSGFYPVWIGIVMTVSIAMSLVSSFVAFPALVQPLIDLVMALTFIQLGLSMRERRKTGNRI</sequence>
<dbReference type="HOGENOM" id="CLU_1516525_0_0_5"/>
<dbReference type="STRING" id="1082931.KKY_3244"/>
<dbReference type="Proteomes" id="UP000008850">
    <property type="component" value="Chromosome"/>
</dbReference>
<evidence type="ECO:0000313" key="2">
    <source>
        <dbReference type="EMBL" id="AEQ53232.1"/>
    </source>
</evidence>
<gene>
    <name evidence="2" type="ordered locus">KKY_3244</name>
</gene>
<dbReference type="KEGG" id="phl:KKY_3244"/>
<dbReference type="EMBL" id="CP003075">
    <property type="protein sequence ID" value="AEQ53232.1"/>
    <property type="molecule type" value="Genomic_DNA"/>
</dbReference>
<evidence type="ECO:0000313" key="3">
    <source>
        <dbReference type="Proteomes" id="UP000008850"/>
    </source>
</evidence>
<feature type="transmembrane region" description="Helical" evidence="1">
    <location>
        <begin position="94"/>
        <end position="116"/>
    </location>
</feature>
<accession>G4R6V9</accession>
<feature type="transmembrane region" description="Helical" evidence="1">
    <location>
        <begin position="62"/>
        <end position="82"/>
    </location>
</feature>
<reference evidence="2 3" key="1">
    <citation type="journal article" date="2012" name="J. Bacteriol.">
        <title>Complete genome sequence of Pelagibacterium halotolerans B2T.</title>
        <authorList>
            <person name="Huo Y.Y."/>
            <person name="Cheng H."/>
            <person name="Han X.F."/>
            <person name="Jiang X.W."/>
            <person name="Sun C."/>
            <person name="Zhang X.Q."/>
            <person name="Zhu X.F."/>
            <person name="Liu Y.F."/>
            <person name="Li P.F."/>
            <person name="Ni P.X."/>
            <person name="Wu M."/>
        </authorList>
    </citation>
    <scope>NUCLEOTIDE SEQUENCE [LARGE SCALE GENOMIC DNA]</scope>
    <source>
        <strain evidence="3">DSM 22347 / JCM 15775 / CGMCC 1.7692 / B2</strain>
    </source>
</reference>
<feature type="transmembrane region" description="Helical" evidence="1">
    <location>
        <begin position="123"/>
        <end position="144"/>
    </location>
</feature>
<keyword evidence="1" id="KW-1133">Transmembrane helix</keyword>
<feature type="transmembrane region" description="Helical" evidence="1">
    <location>
        <begin position="150"/>
        <end position="167"/>
    </location>
</feature>
<dbReference type="RefSeq" id="WP_014132376.1">
    <property type="nucleotide sequence ID" value="NC_016078.1"/>
</dbReference>
<proteinExistence type="predicted"/>
<evidence type="ECO:0000256" key="1">
    <source>
        <dbReference type="SAM" id="Phobius"/>
    </source>
</evidence>
<keyword evidence="1" id="KW-0812">Transmembrane</keyword>
<feature type="transmembrane region" description="Helical" evidence="1">
    <location>
        <begin position="33"/>
        <end position="50"/>
    </location>
</feature>
<protein>
    <submittedName>
        <fullName evidence="2">Uncharacterized protein</fullName>
    </submittedName>
</protein>